<name>A0A8B2PIP5_9PROT</name>
<sequence length="68" mass="7395">MLQCSISVKIRQSKRIHQTGASLMAKEALAKSVDLACFLQHPIKAALVNFISVMELTGHVSQMPTQSA</sequence>
<proteinExistence type="predicted"/>
<protein>
    <submittedName>
        <fullName evidence="1">Uncharacterized protein</fullName>
    </submittedName>
</protein>
<dbReference type="EMBL" id="AWFB01000033">
    <property type="protein sequence ID" value="RAN32527.1"/>
    <property type="molecule type" value="Genomic_DNA"/>
</dbReference>
<organism evidence="1 2">
    <name type="scientific">Hyphomonas pacifica</name>
    <dbReference type="NCBI Taxonomy" id="1280941"/>
    <lineage>
        <taxon>Bacteria</taxon>
        <taxon>Pseudomonadati</taxon>
        <taxon>Pseudomonadota</taxon>
        <taxon>Alphaproteobacteria</taxon>
        <taxon>Hyphomonadales</taxon>
        <taxon>Hyphomonadaceae</taxon>
        <taxon>Hyphomonas</taxon>
    </lineage>
</organism>
<dbReference type="Proteomes" id="UP000249123">
    <property type="component" value="Unassembled WGS sequence"/>
</dbReference>
<comment type="caution">
    <text evidence="1">The sequence shown here is derived from an EMBL/GenBank/DDBJ whole genome shotgun (WGS) entry which is preliminary data.</text>
</comment>
<accession>A0A8B2PIP5</accession>
<keyword evidence="2" id="KW-1185">Reference proteome</keyword>
<evidence type="ECO:0000313" key="1">
    <source>
        <dbReference type="EMBL" id="RAN32527.1"/>
    </source>
</evidence>
<gene>
    <name evidence="1" type="ORF">HY3_15175</name>
</gene>
<evidence type="ECO:0000313" key="2">
    <source>
        <dbReference type="Proteomes" id="UP000249123"/>
    </source>
</evidence>
<dbReference type="AlphaFoldDB" id="A0A8B2PIP5"/>
<reference evidence="1 2" key="1">
    <citation type="submission" date="2013-04" db="EMBL/GenBank/DDBJ databases">
        <title>Hyphomonas sp. T24B3 Genome Sequencing.</title>
        <authorList>
            <person name="Lai Q."/>
            <person name="Shao Z."/>
        </authorList>
    </citation>
    <scope>NUCLEOTIDE SEQUENCE [LARGE SCALE GENOMIC DNA]</scope>
    <source>
        <strain evidence="1 2">T24B3</strain>
    </source>
</reference>